<dbReference type="InterPro" id="IPR050107">
    <property type="entry name" value="ABC_carbohydrate_import_ATPase"/>
</dbReference>
<dbReference type="RefSeq" id="WP_090964263.1">
    <property type="nucleotide sequence ID" value="NZ_FOOA01000012.1"/>
</dbReference>
<dbReference type="GO" id="GO:0005524">
    <property type="term" value="F:ATP binding"/>
    <property type="evidence" value="ECO:0007669"/>
    <property type="project" value="UniProtKB-KW"/>
</dbReference>
<keyword evidence="3" id="KW-0762">Sugar transport</keyword>
<dbReference type="EMBL" id="JACIDO010000008">
    <property type="protein sequence ID" value="MBB3937316.1"/>
    <property type="molecule type" value="Genomic_DNA"/>
</dbReference>
<dbReference type="PROSITE" id="PS00211">
    <property type="entry name" value="ABC_TRANSPORTER_1"/>
    <property type="match status" value="1"/>
</dbReference>
<comment type="caution">
    <text evidence="8">The sequence shown here is derived from an EMBL/GenBank/DDBJ whole genome shotgun (WGS) entry which is preliminary data.</text>
</comment>
<dbReference type="SUPFAM" id="SSF52540">
    <property type="entry name" value="P-loop containing nucleoside triphosphate hydrolases"/>
    <property type="match status" value="2"/>
</dbReference>
<dbReference type="PANTHER" id="PTHR43790">
    <property type="entry name" value="CARBOHYDRATE TRANSPORT ATP-BINDING PROTEIN MG119-RELATED"/>
    <property type="match status" value="1"/>
</dbReference>
<dbReference type="CDD" id="cd03215">
    <property type="entry name" value="ABC_Carb_Monos_II"/>
    <property type="match status" value="1"/>
</dbReference>
<keyword evidence="2" id="KW-0813">Transport</keyword>
<evidence type="ECO:0000256" key="1">
    <source>
        <dbReference type="ARBA" id="ARBA00005417"/>
    </source>
</evidence>
<keyword evidence="9" id="KW-1185">Reference proteome</keyword>
<evidence type="ECO:0000313" key="9">
    <source>
        <dbReference type="Proteomes" id="UP000531216"/>
    </source>
</evidence>
<evidence type="ECO:0000256" key="4">
    <source>
        <dbReference type="ARBA" id="ARBA00022737"/>
    </source>
</evidence>
<evidence type="ECO:0000256" key="5">
    <source>
        <dbReference type="ARBA" id="ARBA00022741"/>
    </source>
</evidence>
<keyword evidence="5" id="KW-0547">Nucleotide-binding</keyword>
<dbReference type="GO" id="GO:0016887">
    <property type="term" value="F:ATP hydrolysis activity"/>
    <property type="evidence" value="ECO:0007669"/>
    <property type="project" value="InterPro"/>
</dbReference>
<sequence>MTAERFEVSPLLEATHIEKSYGATHVLKGTNFRLRRGEIHALLGGNGAGKSTLIRIVTGLAAADAGRIQLRSVREDGKPPVIAVVHQELALLPELTVAENIGIAHATSAFSLARRGHTRSIAAEALRLIDPALAERILDIPARTLSLHEGQVVEIARALSIGAEILLLDEPTANLTAGETEKLFSLLRRLAREKAIGIVFVSHRMKEIRALCDTCSILRDGRTVVDAAPMTELADADIVAHMGQPAHRAAVSRKRVTGSGDQKGALRLDGPAATRLDIQPGTILGLAGAPSGPSALIAMLVGARTSSPWRLSGDGIAAPFRSPREAIRAGVGFVPGDRAGKGVLSKLPILDNVVAARRVRDGRGFVRRGERDECSSLVAALQLKAGSIWDLPGSLSGGNQQKLLVARWLDLPLRMVVLEEPTRGVDIGTKRDIYALIRRMAEAGAIIVWWSTENVELLELCDAIFAFDTDGTPKGFLAGERFDEDGLAELTGMAA</sequence>
<dbReference type="SMART" id="SM00382">
    <property type="entry name" value="AAA"/>
    <property type="match status" value="1"/>
</dbReference>
<dbReference type="CDD" id="cd03216">
    <property type="entry name" value="ABC_Carb_Monos_I"/>
    <property type="match status" value="1"/>
</dbReference>
<organism evidence="8 9">
    <name type="scientific">Aureimonas phyllosphaerae</name>
    <dbReference type="NCBI Taxonomy" id="1166078"/>
    <lineage>
        <taxon>Bacteria</taxon>
        <taxon>Pseudomonadati</taxon>
        <taxon>Pseudomonadota</taxon>
        <taxon>Alphaproteobacteria</taxon>
        <taxon>Hyphomicrobiales</taxon>
        <taxon>Aurantimonadaceae</taxon>
        <taxon>Aureimonas</taxon>
    </lineage>
</organism>
<dbReference type="PROSITE" id="PS50893">
    <property type="entry name" value="ABC_TRANSPORTER_2"/>
    <property type="match status" value="2"/>
</dbReference>
<reference evidence="8 9" key="1">
    <citation type="submission" date="2020-08" db="EMBL/GenBank/DDBJ databases">
        <title>Genomic Encyclopedia of Type Strains, Phase IV (KMG-IV): sequencing the most valuable type-strain genomes for metagenomic binning, comparative biology and taxonomic classification.</title>
        <authorList>
            <person name="Goeker M."/>
        </authorList>
    </citation>
    <scope>NUCLEOTIDE SEQUENCE [LARGE SCALE GENOMIC DNA]</scope>
    <source>
        <strain evidence="8 9">DSM 25024</strain>
    </source>
</reference>
<evidence type="ECO:0000313" key="8">
    <source>
        <dbReference type="EMBL" id="MBB3937316.1"/>
    </source>
</evidence>
<keyword evidence="4" id="KW-0677">Repeat</keyword>
<feature type="domain" description="ABC transporter" evidence="7">
    <location>
        <begin position="12"/>
        <end position="245"/>
    </location>
</feature>
<dbReference type="PANTHER" id="PTHR43790:SF9">
    <property type="entry name" value="GALACTOFURANOSE TRANSPORTER ATP-BINDING PROTEIN YTFR"/>
    <property type="match status" value="1"/>
</dbReference>
<protein>
    <submittedName>
        <fullName evidence="8">Ribose transport system ATP-binding protein</fullName>
    </submittedName>
</protein>
<evidence type="ECO:0000259" key="7">
    <source>
        <dbReference type="PROSITE" id="PS50893"/>
    </source>
</evidence>
<dbReference type="Proteomes" id="UP000531216">
    <property type="component" value="Unassembled WGS sequence"/>
</dbReference>
<dbReference type="InterPro" id="IPR003593">
    <property type="entry name" value="AAA+_ATPase"/>
</dbReference>
<dbReference type="InterPro" id="IPR027417">
    <property type="entry name" value="P-loop_NTPase"/>
</dbReference>
<comment type="similarity">
    <text evidence="1">Belongs to the ABC transporter superfamily.</text>
</comment>
<evidence type="ECO:0000256" key="2">
    <source>
        <dbReference type="ARBA" id="ARBA00022448"/>
    </source>
</evidence>
<dbReference type="InterPro" id="IPR003439">
    <property type="entry name" value="ABC_transporter-like_ATP-bd"/>
</dbReference>
<feature type="domain" description="ABC transporter" evidence="7">
    <location>
        <begin position="251"/>
        <end position="494"/>
    </location>
</feature>
<dbReference type="Gene3D" id="3.40.50.300">
    <property type="entry name" value="P-loop containing nucleotide triphosphate hydrolases"/>
    <property type="match status" value="2"/>
</dbReference>
<evidence type="ECO:0000256" key="3">
    <source>
        <dbReference type="ARBA" id="ARBA00022597"/>
    </source>
</evidence>
<dbReference type="OrthoDB" id="8098327at2"/>
<dbReference type="InterPro" id="IPR017871">
    <property type="entry name" value="ABC_transporter-like_CS"/>
</dbReference>
<proteinExistence type="inferred from homology"/>
<accession>A0A7W6C0T4</accession>
<name>A0A7W6C0T4_9HYPH</name>
<keyword evidence="6 8" id="KW-0067">ATP-binding</keyword>
<evidence type="ECO:0000256" key="6">
    <source>
        <dbReference type="ARBA" id="ARBA00022840"/>
    </source>
</evidence>
<gene>
    <name evidence="8" type="ORF">GGR05_003482</name>
</gene>
<dbReference type="AlphaFoldDB" id="A0A7W6C0T4"/>
<dbReference type="Pfam" id="PF00005">
    <property type="entry name" value="ABC_tran"/>
    <property type="match status" value="2"/>
</dbReference>